<reference evidence="3 4" key="1">
    <citation type="submission" date="2017-02" db="EMBL/GenBank/DDBJ databases">
        <title>Draft Genome Sequence of Streptomyces tsukubaensis F601, a Producer of the immunosuppressant tacrolimus FK506.</title>
        <authorList>
            <person name="Zong G."/>
            <person name="Zhong C."/>
            <person name="Fu J."/>
            <person name="Qin R."/>
            <person name="Cao G."/>
        </authorList>
    </citation>
    <scope>NUCLEOTIDE SEQUENCE [LARGE SCALE GENOMIC DNA]</scope>
    <source>
        <strain evidence="3 4">F601</strain>
    </source>
</reference>
<organism evidence="3 4">
    <name type="scientific">Streptomyces tsukubensis</name>
    <dbReference type="NCBI Taxonomy" id="83656"/>
    <lineage>
        <taxon>Bacteria</taxon>
        <taxon>Bacillati</taxon>
        <taxon>Actinomycetota</taxon>
        <taxon>Actinomycetes</taxon>
        <taxon>Kitasatosporales</taxon>
        <taxon>Streptomycetaceae</taxon>
        <taxon>Streptomyces</taxon>
    </lineage>
</organism>
<dbReference type="InterPro" id="IPR024962">
    <property type="entry name" value="YukD-like"/>
</dbReference>
<feature type="transmembrane region" description="Helical" evidence="1">
    <location>
        <begin position="436"/>
        <end position="459"/>
    </location>
</feature>
<dbReference type="EMBL" id="MVFC01000019">
    <property type="protein sequence ID" value="OON76177.1"/>
    <property type="molecule type" value="Genomic_DNA"/>
</dbReference>
<dbReference type="Pfam" id="PF19053">
    <property type="entry name" value="EccD"/>
    <property type="match status" value="1"/>
</dbReference>
<keyword evidence="4" id="KW-1185">Reference proteome</keyword>
<keyword evidence="1" id="KW-1133">Transmembrane helix</keyword>
<feature type="transmembrane region" description="Helical" evidence="1">
    <location>
        <begin position="264"/>
        <end position="290"/>
    </location>
</feature>
<evidence type="ECO:0000313" key="4">
    <source>
        <dbReference type="Proteomes" id="UP000190539"/>
    </source>
</evidence>
<gene>
    <name evidence="3" type="ORF">B1H18_21355</name>
</gene>
<dbReference type="InterPro" id="IPR044049">
    <property type="entry name" value="EccD_transm"/>
</dbReference>
<feature type="transmembrane region" description="Helical" evidence="1">
    <location>
        <begin position="211"/>
        <end position="231"/>
    </location>
</feature>
<protein>
    <recommendedName>
        <fullName evidence="2">EccD-like transmembrane domain-containing protein</fullName>
    </recommendedName>
</protein>
<dbReference type="Pfam" id="PF08817">
    <property type="entry name" value="YukD"/>
    <property type="match status" value="1"/>
</dbReference>
<feature type="transmembrane region" description="Helical" evidence="1">
    <location>
        <begin position="143"/>
        <end position="164"/>
    </location>
</feature>
<dbReference type="RefSeq" id="WP_077970024.1">
    <property type="nucleotide sequence ID" value="NZ_CP045178.1"/>
</dbReference>
<feature type="transmembrane region" description="Helical" evidence="1">
    <location>
        <begin position="176"/>
        <end position="199"/>
    </location>
</feature>
<comment type="caution">
    <text evidence="3">The sequence shown here is derived from an EMBL/GenBank/DDBJ whole genome shotgun (WGS) entry which is preliminary data.</text>
</comment>
<evidence type="ECO:0000313" key="3">
    <source>
        <dbReference type="EMBL" id="OON76177.1"/>
    </source>
</evidence>
<feature type="transmembrane region" description="Helical" evidence="1">
    <location>
        <begin position="370"/>
        <end position="388"/>
    </location>
</feature>
<sequence>MDEHCRITVVGERRQVDLAVPAGAPIASYVGTLARLCEQEEADIMPSAWSLATETTEPFAPEWSLTELGIVDGQVLYLRDMIADEYTEPVVRDVGEQVAQAAQGPLDHHWNARTRTIALTVLGLGWLVATLIVVAVRDQVSPGALAAEALAAGLVLPGLAWIAAERAWRLPRALSAALALCAVPVLALVAQTLAATNWGERMDGPHAPMTSAGLTTCALVVGALVGAFLAYAGAPGVATAAVLVGAVVAAVLGCFLAWMKADTVQSAAVVAVVAFGLLTVAPALVGRIVAFVSRRAEARRPASRTEDTVAAAVRSATVLLVLWSGALAAVLATTLVVLADSRSAYAAGAAGCLGLALLLRAGAVRLVAEVVPVGLAGVVGLFALLLVGSGHFGWPAYAGPLYGGVTAAALLIYGFRRAVRRPELPPMRRPQWLTGLGTVLAGVSVALTAGTLGLADWLLDLGRHM</sequence>
<evidence type="ECO:0000259" key="2">
    <source>
        <dbReference type="Pfam" id="PF19053"/>
    </source>
</evidence>
<keyword evidence="1" id="KW-0472">Membrane</keyword>
<name>A0A1V4A5X6_9ACTN</name>
<proteinExistence type="predicted"/>
<dbReference type="OrthoDB" id="3326149at2"/>
<feature type="transmembrane region" description="Helical" evidence="1">
    <location>
        <begin position="311"/>
        <end position="338"/>
    </location>
</feature>
<dbReference type="AlphaFoldDB" id="A0A1V4A5X6"/>
<dbReference type="Proteomes" id="UP000190539">
    <property type="component" value="Unassembled WGS sequence"/>
</dbReference>
<feature type="domain" description="EccD-like transmembrane" evidence="2">
    <location>
        <begin position="114"/>
        <end position="447"/>
    </location>
</feature>
<keyword evidence="1" id="KW-0812">Transmembrane</keyword>
<evidence type="ECO:0000256" key="1">
    <source>
        <dbReference type="SAM" id="Phobius"/>
    </source>
</evidence>
<feature type="transmembrane region" description="Helical" evidence="1">
    <location>
        <begin position="344"/>
        <end position="363"/>
    </location>
</feature>
<dbReference type="STRING" id="83656.B1H18_21355"/>
<dbReference type="Gene3D" id="3.10.20.90">
    <property type="entry name" value="Phosphatidylinositol 3-kinase Catalytic Subunit, Chain A, domain 1"/>
    <property type="match status" value="1"/>
</dbReference>
<feature type="transmembrane region" description="Helical" evidence="1">
    <location>
        <begin position="394"/>
        <end position="415"/>
    </location>
</feature>
<accession>A0A1V4A5X6</accession>
<feature type="transmembrane region" description="Helical" evidence="1">
    <location>
        <begin position="238"/>
        <end position="258"/>
    </location>
</feature>
<feature type="transmembrane region" description="Helical" evidence="1">
    <location>
        <begin position="117"/>
        <end position="137"/>
    </location>
</feature>